<comment type="caution">
    <text evidence="1">The sequence shown here is derived from an EMBL/GenBank/DDBJ whole genome shotgun (WGS) entry which is preliminary data.</text>
</comment>
<sequence length="59" mass="6314">MPRLTASEIAVFNAIASATRAEGIERRFEQLLPAGEAMLSLKCQPIPQFPVLGSQAASE</sequence>
<dbReference type="AlphaFoldDB" id="A0A8S9G8L8"/>
<dbReference type="Proteomes" id="UP000712281">
    <property type="component" value="Unassembled WGS sequence"/>
</dbReference>
<accession>A0A8S9G8L8</accession>
<proteinExistence type="predicted"/>
<protein>
    <submittedName>
        <fullName evidence="1">Uncharacterized protein</fullName>
    </submittedName>
</protein>
<dbReference type="EMBL" id="QGKW02002005">
    <property type="protein sequence ID" value="KAF2542021.1"/>
    <property type="molecule type" value="Genomic_DNA"/>
</dbReference>
<evidence type="ECO:0000313" key="2">
    <source>
        <dbReference type="EMBL" id="KAF2584726.1"/>
    </source>
</evidence>
<evidence type="ECO:0000313" key="1">
    <source>
        <dbReference type="EMBL" id="KAF2542021.1"/>
    </source>
</evidence>
<gene>
    <name evidence="1" type="ORF">F2Q68_00030620</name>
    <name evidence="2" type="ORF">F2Q70_00035464</name>
</gene>
<name>A0A8S9G8L8_BRACR</name>
<reference evidence="1" key="1">
    <citation type="submission" date="2019-12" db="EMBL/GenBank/DDBJ databases">
        <title>Genome sequencing and annotation of Brassica cretica.</title>
        <authorList>
            <person name="Studholme D.J."/>
            <person name="Sarris P.F."/>
        </authorList>
    </citation>
    <scope>NUCLEOTIDE SEQUENCE</scope>
    <source>
        <strain evidence="1">PFS-001/15</strain>
        <strain evidence="2">PFS-102/07</strain>
        <tissue evidence="1">Leaf</tissue>
    </source>
</reference>
<evidence type="ECO:0000313" key="3">
    <source>
        <dbReference type="Proteomes" id="UP000712281"/>
    </source>
</evidence>
<organism evidence="1 3">
    <name type="scientific">Brassica cretica</name>
    <name type="common">Mustard</name>
    <dbReference type="NCBI Taxonomy" id="69181"/>
    <lineage>
        <taxon>Eukaryota</taxon>
        <taxon>Viridiplantae</taxon>
        <taxon>Streptophyta</taxon>
        <taxon>Embryophyta</taxon>
        <taxon>Tracheophyta</taxon>
        <taxon>Spermatophyta</taxon>
        <taxon>Magnoliopsida</taxon>
        <taxon>eudicotyledons</taxon>
        <taxon>Gunneridae</taxon>
        <taxon>Pentapetalae</taxon>
        <taxon>rosids</taxon>
        <taxon>malvids</taxon>
        <taxon>Brassicales</taxon>
        <taxon>Brassicaceae</taxon>
        <taxon>Brassiceae</taxon>
        <taxon>Brassica</taxon>
    </lineage>
</organism>
<dbReference type="EMBL" id="QGKY02000246">
    <property type="protein sequence ID" value="KAF2584726.1"/>
    <property type="molecule type" value="Genomic_DNA"/>
</dbReference>